<dbReference type="OrthoDB" id="9807911at2"/>
<dbReference type="GO" id="GO:0010420">
    <property type="term" value="F:polyprenyldihydroxybenzoate methyltransferase activity"/>
    <property type="evidence" value="ECO:0007669"/>
    <property type="project" value="TreeGrafter"/>
</dbReference>
<dbReference type="RefSeq" id="WP_049643782.1">
    <property type="nucleotide sequence ID" value="NZ_LFTY01000002.1"/>
</dbReference>
<name>A0A0J9E600_9RHOB</name>
<dbReference type="Gene3D" id="3.40.50.150">
    <property type="entry name" value="Vaccinia Virus protein VP39"/>
    <property type="match status" value="1"/>
</dbReference>
<dbReference type="Pfam" id="PF08241">
    <property type="entry name" value="Methyltransf_11"/>
    <property type="match status" value="1"/>
</dbReference>
<dbReference type="PANTHER" id="PTHR43464:SF23">
    <property type="entry name" value="JUVENILE HORMONE ACID O-METHYLTRANSFERASE"/>
    <property type="match status" value="1"/>
</dbReference>
<accession>A0A0J9E600</accession>
<dbReference type="AlphaFoldDB" id="A0A0J9E600"/>
<keyword evidence="3" id="KW-1185">Reference proteome</keyword>
<comment type="caution">
    <text evidence="2">The sequence shown here is derived from an EMBL/GenBank/DDBJ whole genome shotgun (WGS) entry which is preliminary data.</text>
</comment>
<dbReference type="Proteomes" id="UP000037178">
    <property type="component" value="Unassembled WGS sequence"/>
</dbReference>
<dbReference type="CDD" id="cd02440">
    <property type="entry name" value="AdoMet_MTases"/>
    <property type="match status" value="1"/>
</dbReference>
<dbReference type="PANTHER" id="PTHR43464">
    <property type="entry name" value="METHYLTRANSFERASE"/>
    <property type="match status" value="1"/>
</dbReference>
<feature type="domain" description="Methyltransferase type 11" evidence="1">
    <location>
        <begin position="61"/>
        <end position="151"/>
    </location>
</feature>
<dbReference type="STRING" id="1675527.AIOL_003113"/>
<dbReference type="PATRIC" id="fig|1675527.3.peg.3256"/>
<organism evidence="2 3">
    <name type="scientific">Candidatus Rhodobacter oscarellae</name>
    <dbReference type="NCBI Taxonomy" id="1675527"/>
    <lineage>
        <taxon>Bacteria</taxon>
        <taxon>Pseudomonadati</taxon>
        <taxon>Pseudomonadota</taxon>
        <taxon>Alphaproteobacteria</taxon>
        <taxon>Rhodobacterales</taxon>
        <taxon>Rhodobacter group</taxon>
        <taxon>Rhodobacter</taxon>
    </lineage>
</organism>
<dbReference type="SUPFAM" id="SSF53335">
    <property type="entry name" value="S-adenosyl-L-methionine-dependent methyltransferases"/>
    <property type="match status" value="1"/>
</dbReference>
<gene>
    <name evidence="2" type="ORF">AIOL_003113</name>
</gene>
<evidence type="ECO:0000313" key="3">
    <source>
        <dbReference type="Proteomes" id="UP000037178"/>
    </source>
</evidence>
<dbReference type="EMBL" id="LFTY01000002">
    <property type="protein sequence ID" value="KMW58142.1"/>
    <property type="molecule type" value="Genomic_DNA"/>
</dbReference>
<protein>
    <recommendedName>
        <fullName evidence="1">Methyltransferase type 11 domain-containing protein</fullName>
    </recommendedName>
</protein>
<proteinExistence type="predicted"/>
<evidence type="ECO:0000259" key="1">
    <source>
        <dbReference type="Pfam" id="PF08241"/>
    </source>
</evidence>
<dbReference type="InterPro" id="IPR013216">
    <property type="entry name" value="Methyltransf_11"/>
</dbReference>
<evidence type="ECO:0000313" key="2">
    <source>
        <dbReference type="EMBL" id="KMW58142.1"/>
    </source>
</evidence>
<reference evidence="2 3" key="1">
    <citation type="submission" date="2015-06" db="EMBL/GenBank/DDBJ databases">
        <title>Draft genome sequence of an Alphaproteobacteria species associated to the Mediterranean sponge Oscarella lobularis.</title>
        <authorList>
            <person name="Jourda C."/>
            <person name="Santini S."/>
            <person name="Claverie J.-M."/>
        </authorList>
    </citation>
    <scope>NUCLEOTIDE SEQUENCE [LARGE SCALE GENOMIC DNA]</scope>
    <source>
        <strain evidence="2">IGS</strain>
    </source>
</reference>
<sequence>MDQDYDLDAAYEIDGPEDARKLYGQWAETYDDSFGSDWGYIAPREIARIYREEANGNEPVLDIGAGTGLLAEHLNGMTLDAIDITPEMLEVAARKGLYRTRIVGDLLAPLALEENSYGGVISCGTFTHGHVGPDCFAELLRVTWPGALFVCGTIPAVLDGAGFGSALAKLVAEGRITPVSFREIGIYDKDHHDHSADKGLVMVFRTL</sequence>
<dbReference type="InterPro" id="IPR029063">
    <property type="entry name" value="SAM-dependent_MTases_sf"/>
</dbReference>